<gene>
    <name evidence="3" type="ORF">CM83_74956</name>
</gene>
<dbReference type="EMBL" id="GBHO01024277">
    <property type="protein sequence ID" value="JAG19327.1"/>
    <property type="molecule type" value="Transcribed_RNA"/>
</dbReference>
<reference evidence="3" key="2">
    <citation type="submission" date="2014-07" db="EMBL/GenBank/DDBJ databases">
        <authorList>
            <person name="Hull J."/>
        </authorList>
    </citation>
    <scope>NUCLEOTIDE SEQUENCE</scope>
</reference>
<protein>
    <submittedName>
        <fullName evidence="3">Uncharacterized protein</fullName>
    </submittedName>
</protein>
<feature type="signal peptide" evidence="2">
    <location>
        <begin position="1"/>
        <end position="26"/>
    </location>
</feature>
<dbReference type="InterPro" id="IPR009003">
    <property type="entry name" value="Peptidase_S1_PA"/>
</dbReference>
<organism evidence="3">
    <name type="scientific">Lygus hesperus</name>
    <name type="common">Western plant bug</name>
    <dbReference type="NCBI Taxonomy" id="30085"/>
    <lineage>
        <taxon>Eukaryota</taxon>
        <taxon>Metazoa</taxon>
        <taxon>Ecdysozoa</taxon>
        <taxon>Arthropoda</taxon>
        <taxon>Hexapoda</taxon>
        <taxon>Insecta</taxon>
        <taxon>Pterygota</taxon>
        <taxon>Neoptera</taxon>
        <taxon>Paraneoptera</taxon>
        <taxon>Hemiptera</taxon>
        <taxon>Heteroptera</taxon>
        <taxon>Panheteroptera</taxon>
        <taxon>Cimicomorpha</taxon>
        <taxon>Miridae</taxon>
        <taxon>Mirini</taxon>
        <taxon>Lygus</taxon>
    </lineage>
</organism>
<name>A0A0A9XF20_LYGHE</name>
<feature type="region of interest" description="Disordered" evidence="1">
    <location>
        <begin position="379"/>
        <end position="406"/>
    </location>
</feature>
<sequence>MAMWSYGRLVVITMVIMSFCRDFATGQDGTTEIEDHDEGQGDNNCHLTSQTFYGYIVRVWNSDWRNTSAHGSILAYRAILTTCSPFVTVNDATKAVVIRPLQHFTVYGQKERNIVDPEWNLDGGSICFQARKVVEIRPHPRCTPVNDLDSYYNFAVIVMEKPFLVFRQFTYPTLNFPSVLQDMVYWVSLVNIRRDPGCEIPLLYYHAQVKPVLSHHMRVKSLRYFVECIPRICEFPPYVFTPGAFRYPGHFPSAFHGTPAQQRAIREQTRKMCEESLRRLQNFTMLCTYFYQFPQIKIGHPYMDVRSHLWTGGAPLVCNGTAIGHTAIAIDRHEMAEFTQDFYVINTYIRVWSWMKALRKEFGQNWLEDHLIEKDMKDRGAKAREGGPIPPVPADQVRSLSDDGNDDVMNRSTMNRQSLIMTFGSILAAITASMGCFGHS</sequence>
<reference evidence="3" key="1">
    <citation type="journal article" date="2014" name="PLoS ONE">
        <title>Transcriptome-Based Identification of ABC Transporters in the Western Tarnished Plant Bug Lygus hesperus.</title>
        <authorList>
            <person name="Hull J.J."/>
            <person name="Chaney K."/>
            <person name="Geib S.M."/>
            <person name="Fabrick J.A."/>
            <person name="Brent C.S."/>
            <person name="Walsh D."/>
            <person name="Lavine L.C."/>
        </authorList>
    </citation>
    <scope>NUCLEOTIDE SEQUENCE</scope>
</reference>
<evidence type="ECO:0000256" key="1">
    <source>
        <dbReference type="SAM" id="MobiDB-lite"/>
    </source>
</evidence>
<proteinExistence type="predicted"/>
<dbReference type="AlphaFoldDB" id="A0A0A9XF20"/>
<evidence type="ECO:0000313" key="3">
    <source>
        <dbReference type="EMBL" id="JAG19327.1"/>
    </source>
</evidence>
<feature type="chain" id="PRO_5002054334" evidence="2">
    <location>
        <begin position="27"/>
        <end position="440"/>
    </location>
</feature>
<dbReference type="SUPFAM" id="SSF50494">
    <property type="entry name" value="Trypsin-like serine proteases"/>
    <property type="match status" value="1"/>
</dbReference>
<evidence type="ECO:0000256" key="2">
    <source>
        <dbReference type="SAM" id="SignalP"/>
    </source>
</evidence>
<accession>A0A0A9XF20</accession>
<keyword evidence="2" id="KW-0732">Signal</keyword>